<keyword evidence="3 7" id="KW-0547">Nucleotide-binding</keyword>
<dbReference type="GO" id="GO:1990817">
    <property type="term" value="F:poly(A) RNA polymerase activity"/>
    <property type="evidence" value="ECO:0007669"/>
    <property type="project" value="UniProtKB-UniRule"/>
</dbReference>
<dbReference type="Pfam" id="PF12626">
    <property type="entry name" value="PolyA_pol_arg_C"/>
    <property type="match status" value="1"/>
</dbReference>
<dbReference type="GO" id="GO:0006397">
    <property type="term" value="P:mRNA processing"/>
    <property type="evidence" value="ECO:0007669"/>
    <property type="project" value="UniProtKB-KW"/>
</dbReference>
<feature type="domain" description="tRNA nucleotidyltransferase/poly(A) polymerase RNA and SrmB- binding" evidence="12">
    <location>
        <begin position="210"/>
        <end position="271"/>
    </location>
</feature>
<feature type="domain" description="Polymerase A arginine-rich C-terminal" evidence="11">
    <location>
        <begin position="324"/>
        <end position="448"/>
    </location>
</feature>
<keyword evidence="5 7" id="KW-0694">RNA-binding</keyword>
<protein>
    <recommendedName>
        <fullName evidence="7">Poly(A) polymerase I</fullName>
        <shortName evidence="7">PAP I</shortName>
        <ecNumber evidence="7">2.7.7.19</ecNumber>
    </recommendedName>
</protein>
<comment type="similarity">
    <text evidence="7 8">Belongs to the tRNA nucleotidyltransferase/poly(A) polymerase family.</text>
</comment>
<evidence type="ECO:0000259" key="11">
    <source>
        <dbReference type="Pfam" id="PF12626"/>
    </source>
</evidence>
<keyword evidence="6 7" id="KW-0804">Transcription</keyword>
<evidence type="ECO:0000256" key="4">
    <source>
        <dbReference type="ARBA" id="ARBA00022840"/>
    </source>
</evidence>
<evidence type="ECO:0000256" key="5">
    <source>
        <dbReference type="ARBA" id="ARBA00022884"/>
    </source>
</evidence>
<evidence type="ECO:0000256" key="1">
    <source>
        <dbReference type="ARBA" id="ARBA00022664"/>
    </source>
</evidence>
<dbReference type="Pfam" id="PF12627">
    <property type="entry name" value="PolyA_pol_RNAbd"/>
    <property type="match status" value="1"/>
</dbReference>
<name>A0A9X2WHE3_9GAMM</name>
<feature type="active site" evidence="7">
    <location>
        <position position="73"/>
    </location>
</feature>
<accession>A0A9X2WHE3</accession>
<dbReference type="Pfam" id="PF01743">
    <property type="entry name" value="PolyA_pol"/>
    <property type="match status" value="1"/>
</dbReference>
<dbReference type="GO" id="GO:0043633">
    <property type="term" value="P:polyadenylation-dependent RNA catabolic process"/>
    <property type="evidence" value="ECO:0007669"/>
    <property type="project" value="InterPro"/>
</dbReference>
<proteinExistence type="inferred from homology"/>
<reference evidence="13" key="2">
    <citation type="submission" date="2022-08" db="EMBL/GenBank/DDBJ databases">
        <authorList>
            <person name="Dong C."/>
        </authorList>
    </citation>
    <scope>NUCLEOTIDE SEQUENCE</scope>
    <source>
        <strain evidence="13">59MF3M-4</strain>
    </source>
</reference>
<dbReference type="EC" id="2.7.7.19" evidence="7"/>
<evidence type="ECO:0000256" key="3">
    <source>
        <dbReference type="ARBA" id="ARBA00022741"/>
    </source>
</evidence>
<comment type="caution">
    <text evidence="13">The sequence shown here is derived from an EMBL/GenBank/DDBJ whole genome shotgun (WGS) entry which is preliminary data.</text>
</comment>
<dbReference type="InterPro" id="IPR032828">
    <property type="entry name" value="PolyA_RNA-bd"/>
</dbReference>
<dbReference type="Gene3D" id="1.10.3090.10">
    <property type="entry name" value="cca-adding enzyme, domain 2"/>
    <property type="match status" value="1"/>
</dbReference>
<dbReference type="PANTHER" id="PTHR43051">
    <property type="entry name" value="POLYNUCLEOTIDE ADENYLYLTRANSFERASE FAMILY PROTEIN"/>
    <property type="match status" value="1"/>
</dbReference>
<evidence type="ECO:0000256" key="8">
    <source>
        <dbReference type="RuleBase" id="RU003953"/>
    </source>
</evidence>
<evidence type="ECO:0000313" key="14">
    <source>
        <dbReference type="Proteomes" id="UP001147830"/>
    </source>
</evidence>
<dbReference type="AlphaFoldDB" id="A0A9X2WHE3"/>
<sequence>MIKSVIRLFGKKKARTDVQLTIVPRDEHSISRNNLSENALKVLYRLNKAGHQALLVGGGVRDTLLGLHPKDFDVATDATPEQVNQLFRNSRLIGRRFKLVHVVFGRDVIEVATFRAPPTEEHSNKIAAKGDQGMILRDNVYGNKDEDAVRRDFTINALYYDIADYSVHAYAGGWDDLQNRRLRLIGDPETRYREDPVRMLRAIRFAAKLDFTIEAHTAEPIPVMAPLLTQIPSARLFEEILKLFLHGKALDTLRLLREYQLFGPLFPATEQCLGDDALALTMAENTMRNTDERIHAGKSVTPYFFLAALLWPPLVRIQKEFEAKGMAPHPALQKAADRVLAQQIQSTAIPKRFSIPMREIWEMQLRLARTQSRKAEDLLTHPRFRAAYDFVLLREQSGENLNGIGGFWTRLQQEHPDLVQSRPPRDFDRNNESGDQGEFKKRRRRAPRNRNRRPPQAN</sequence>
<gene>
    <name evidence="7 13" type="primary">pcnB</name>
    <name evidence="13" type="ORF">NYR02_15450</name>
</gene>
<dbReference type="InterPro" id="IPR002646">
    <property type="entry name" value="PolA_pol_head_dom"/>
</dbReference>
<dbReference type="InterPro" id="IPR025866">
    <property type="entry name" value="PolyA_pol_arg_C_dom"/>
</dbReference>
<evidence type="ECO:0000259" key="12">
    <source>
        <dbReference type="Pfam" id="PF12627"/>
    </source>
</evidence>
<dbReference type="Proteomes" id="UP001147830">
    <property type="component" value="Unassembled WGS sequence"/>
</dbReference>
<dbReference type="FunFam" id="3.30.460.10:FF:000035">
    <property type="entry name" value="Poly(A) polymerase I"/>
    <property type="match status" value="1"/>
</dbReference>
<comment type="catalytic activity">
    <reaction evidence="7">
        <text>RNA(n) + ATP = RNA(n)-3'-adenine ribonucleotide + diphosphate</text>
        <dbReference type="Rhea" id="RHEA:11332"/>
        <dbReference type="Rhea" id="RHEA-COMP:14527"/>
        <dbReference type="Rhea" id="RHEA-COMP:17347"/>
        <dbReference type="ChEBI" id="CHEBI:30616"/>
        <dbReference type="ChEBI" id="CHEBI:33019"/>
        <dbReference type="ChEBI" id="CHEBI:140395"/>
        <dbReference type="ChEBI" id="CHEBI:173115"/>
        <dbReference type="EC" id="2.7.7.19"/>
    </reaction>
</comment>
<dbReference type="Gene3D" id="3.30.460.10">
    <property type="entry name" value="Beta Polymerase, domain 2"/>
    <property type="match status" value="1"/>
</dbReference>
<dbReference type="GO" id="GO:0005524">
    <property type="term" value="F:ATP binding"/>
    <property type="evidence" value="ECO:0007669"/>
    <property type="project" value="UniProtKB-UniRule"/>
</dbReference>
<dbReference type="SUPFAM" id="SSF81891">
    <property type="entry name" value="Poly A polymerase C-terminal region-like"/>
    <property type="match status" value="1"/>
</dbReference>
<evidence type="ECO:0000256" key="9">
    <source>
        <dbReference type="SAM" id="MobiDB-lite"/>
    </source>
</evidence>
<dbReference type="PANTHER" id="PTHR43051:SF1">
    <property type="entry name" value="POLYNUCLEOTIDE ADENYLYLTRANSFERASE FAMILY PROTEIN"/>
    <property type="match status" value="1"/>
</dbReference>
<evidence type="ECO:0000256" key="6">
    <source>
        <dbReference type="ARBA" id="ARBA00023163"/>
    </source>
</evidence>
<dbReference type="RefSeq" id="WP_260977252.1">
    <property type="nucleotide sequence ID" value="NZ_JAOANI010000028.1"/>
</dbReference>
<keyword evidence="1 7" id="KW-0507">mRNA processing</keyword>
<feature type="region of interest" description="Disordered" evidence="9">
    <location>
        <begin position="418"/>
        <end position="458"/>
    </location>
</feature>
<evidence type="ECO:0000313" key="13">
    <source>
        <dbReference type="EMBL" id="MCT7360418.1"/>
    </source>
</evidence>
<evidence type="ECO:0000256" key="7">
    <source>
        <dbReference type="HAMAP-Rule" id="MF_00957"/>
    </source>
</evidence>
<feature type="active site" evidence="7">
    <location>
        <position position="71"/>
    </location>
</feature>
<feature type="compositionally biased region" description="Basic residues" evidence="9">
    <location>
        <begin position="440"/>
        <end position="458"/>
    </location>
</feature>
<dbReference type="InterPro" id="IPR010206">
    <property type="entry name" value="PolA_pol_I"/>
</dbReference>
<dbReference type="NCBIfam" id="TIGR01942">
    <property type="entry name" value="pcnB"/>
    <property type="match status" value="1"/>
</dbReference>
<feature type="active site" evidence="7">
    <location>
        <position position="152"/>
    </location>
</feature>
<dbReference type="EMBL" id="JAOANI010000028">
    <property type="protein sequence ID" value="MCT7360418.1"/>
    <property type="molecule type" value="Genomic_DNA"/>
</dbReference>
<keyword evidence="13" id="KW-0548">Nucleotidyltransferase</keyword>
<feature type="domain" description="Poly A polymerase head" evidence="10">
    <location>
        <begin position="54"/>
        <end position="183"/>
    </location>
</feature>
<evidence type="ECO:0000256" key="2">
    <source>
        <dbReference type="ARBA" id="ARBA00022679"/>
    </source>
</evidence>
<keyword evidence="4 7" id="KW-0067">ATP-binding</keyword>
<keyword evidence="2 7" id="KW-0808">Transferase</keyword>
<evidence type="ECO:0000259" key="10">
    <source>
        <dbReference type="Pfam" id="PF01743"/>
    </source>
</evidence>
<organism evidence="13 14">
    <name type="scientific">Thalassolituus pacificus</name>
    <dbReference type="NCBI Taxonomy" id="2975440"/>
    <lineage>
        <taxon>Bacteria</taxon>
        <taxon>Pseudomonadati</taxon>
        <taxon>Pseudomonadota</taxon>
        <taxon>Gammaproteobacteria</taxon>
        <taxon>Oceanospirillales</taxon>
        <taxon>Oceanospirillaceae</taxon>
        <taxon>Thalassolituus</taxon>
    </lineage>
</organism>
<dbReference type="CDD" id="cd05398">
    <property type="entry name" value="NT_ClassII-CCAase"/>
    <property type="match status" value="1"/>
</dbReference>
<dbReference type="InterPro" id="IPR043519">
    <property type="entry name" value="NT_sf"/>
</dbReference>
<feature type="compositionally biased region" description="Basic and acidic residues" evidence="9">
    <location>
        <begin position="418"/>
        <end position="432"/>
    </location>
</feature>
<dbReference type="InterPro" id="IPR052191">
    <property type="entry name" value="tRNA_ntf/polyA_polymerase_I"/>
</dbReference>
<dbReference type="HAMAP" id="MF_00957">
    <property type="entry name" value="PolyA_pol"/>
    <property type="match status" value="1"/>
</dbReference>
<dbReference type="GO" id="GO:0003723">
    <property type="term" value="F:RNA binding"/>
    <property type="evidence" value="ECO:0007669"/>
    <property type="project" value="UniProtKB-UniRule"/>
</dbReference>
<reference evidence="13" key="1">
    <citation type="journal article" date="2022" name="Front. Microbiol.">
        <title>Genome-based taxonomic rearrangement of Oceanobacter-related bacteria including the description of Thalassolituus hydrocarbonoclasticus sp. nov. and Thalassolituus pacificus sp. nov. and emended description of the genus Thalassolituus.</title>
        <authorList>
            <person name="Dong C."/>
            <person name="Wei L."/>
            <person name="Wang J."/>
            <person name="Lai Q."/>
            <person name="Huang Z."/>
            <person name="Shao Z."/>
        </authorList>
    </citation>
    <scope>NUCLEOTIDE SEQUENCE</scope>
    <source>
        <strain evidence="13">59MF3M-4</strain>
    </source>
</reference>
<keyword evidence="14" id="KW-1185">Reference proteome</keyword>
<comment type="function">
    <text evidence="7">Adds poly(A) tail to the 3' end of many RNAs, which usually targets these RNAs for decay. Plays a significant role in the global control of gene expression, through influencing the rate of transcript degradation, and in the general RNA quality control.</text>
</comment>
<dbReference type="SUPFAM" id="SSF81301">
    <property type="entry name" value="Nucleotidyltransferase"/>
    <property type="match status" value="1"/>
</dbReference>